<reference evidence="1" key="1">
    <citation type="journal article" date="2014" name="Front. Microbiol.">
        <title>High frequency of phylogenetically diverse reductive dehalogenase-homologous genes in deep subseafloor sedimentary metagenomes.</title>
        <authorList>
            <person name="Kawai M."/>
            <person name="Futagami T."/>
            <person name="Toyoda A."/>
            <person name="Takaki Y."/>
            <person name="Nishi S."/>
            <person name="Hori S."/>
            <person name="Arai W."/>
            <person name="Tsubouchi T."/>
            <person name="Morono Y."/>
            <person name="Uchiyama I."/>
            <person name="Ito T."/>
            <person name="Fujiyama A."/>
            <person name="Inagaki F."/>
            <person name="Takami H."/>
        </authorList>
    </citation>
    <scope>NUCLEOTIDE SEQUENCE</scope>
    <source>
        <strain evidence="1">Expedition CK06-06</strain>
    </source>
</reference>
<sequence length="120" mass="13831">MEQVGQLVDARYSKLRDYDSIEGVTSCRIFELVEMLTQKYIKKRKVYYPPVPTELVSLADEQHPIEVRLVPLTAYQGMPPPLFSAGDQQWKAASAKACRYIQPVSDRTVYWEYLRQKASG</sequence>
<accession>X1JU68</accession>
<dbReference type="EMBL" id="BARV01002983">
    <property type="protein sequence ID" value="GAH98296.1"/>
    <property type="molecule type" value="Genomic_DNA"/>
</dbReference>
<name>X1JU68_9ZZZZ</name>
<dbReference type="AlphaFoldDB" id="X1JU68"/>
<gene>
    <name evidence="1" type="ORF">S06H3_07379</name>
</gene>
<comment type="caution">
    <text evidence="1">The sequence shown here is derived from an EMBL/GenBank/DDBJ whole genome shotgun (WGS) entry which is preliminary data.</text>
</comment>
<proteinExistence type="predicted"/>
<organism evidence="1">
    <name type="scientific">marine sediment metagenome</name>
    <dbReference type="NCBI Taxonomy" id="412755"/>
    <lineage>
        <taxon>unclassified sequences</taxon>
        <taxon>metagenomes</taxon>
        <taxon>ecological metagenomes</taxon>
    </lineage>
</organism>
<evidence type="ECO:0000313" key="1">
    <source>
        <dbReference type="EMBL" id="GAH98296.1"/>
    </source>
</evidence>
<protein>
    <submittedName>
        <fullName evidence="1">Uncharacterized protein</fullName>
    </submittedName>
</protein>